<dbReference type="KEGG" id="ccin:107273386"/>
<evidence type="ECO:0000313" key="2">
    <source>
        <dbReference type="RefSeq" id="XP_024946472.1"/>
    </source>
</evidence>
<keyword evidence="1" id="KW-1185">Reference proteome</keyword>
<proteinExistence type="predicted"/>
<dbReference type="GeneID" id="107273386"/>
<name>A0AAJ7RTU5_CEPCN</name>
<accession>A0AAJ7RTU5</accession>
<dbReference type="AlphaFoldDB" id="A0AAJ7RTU5"/>
<dbReference type="RefSeq" id="XP_024946472.1">
    <property type="nucleotide sequence ID" value="XM_025090704.1"/>
</dbReference>
<protein>
    <submittedName>
        <fullName evidence="2">Uncharacterized protein LOC107273386</fullName>
    </submittedName>
</protein>
<dbReference type="Proteomes" id="UP000694920">
    <property type="component" value="Unplaced"/>
</dbReference>
<evidence type="ECO:0000313" key="1">
    <source>
        <dbReference type="Proteomes" id="UP000694920"/>
    </source>
</evidence>
<sequence length="143" mass="16643">MVLWVGLKDIEFKPDIQFCDAATSPISTTNVVQRRAHPLYLGTYVLYLPSVCRKHKSVTAANLKVGRVMAHTHVIQVFKINRDGANQLLDYKHALESRIKSQYTTIGYDWTLFSDDFMPYLRETALWFVNEKYISDGWIEIWI</sequence>
<gene>
    <name evidence="2" type="primary">LOC107273386</name>
</gene>
<organism evidence="1 2">
    <name type="scientific">Cephus cinctus</name>
    <name type="common">Wheat stem sawfly</name>
    <dbReference type="NCBI Taxonomy" id="211228"/>
    <lineage>
        <taxon>Eukaryota</taxon>
        <taxon>Metazoa</taxon>
        <taxon>Ecdysozoa</taxon>
        <taxon>Arthropoda</taxon>
        <taxon>Hexapoda</taxon>
        <taxon>Insecta</taxon>
        <taxon>Pterygota</taxon>
        <taxon>Neoptera</taxon>
        <taxon>Endopterygota</taxon>
        <taxon>Hymenoptera</taxon>
        <taxon>Cephoidea</taxon>
        <taxon>Cephidae</taxon>
        <taxon>Cephus</taxon>
    </lineage>
</organism>
<reference evidence="2" key="1">
    <citation type="submission" date="2025-08" db="UniProtKB">
        <authorList>
            <consortium name="RefSeq"/>
        </authorList>
    </citation>
    <scope>IDENTIFICATION</scope>
</reference>